<feature type="compositionally biased region" description="Polar residues" evidence="1">
    <location>
        <begin position="249"/>
        <end position="264"/>
    </location>
</feature>
<dbReference type="InterPro" id="IPR027267">
    <property type="entry name" value="AH/BAR_dom_sf"/>
</dbReference>
<dbReference type="SUPFAM" id="SSF103657">
    <property type="entry name" value="BAR/IMD domain-like"/>
    <property type="match status" value="1"/>
</dbReference>
<dbReference type="InterPro" id="IPR009602">
    <property type="entry name" value="CBAR/FAM92"/>
</dbReference>
<dbReference type="Proteomes" id="UP000695007">
    <property type="component" value="Unplaced"/>
</dbReference>
<dbReference type="RefSeq" id="XP_011504931.1">
    <property type="nucleotide sequence ID" value="XM_011506629.1"/>
</dbReference>
<accession>A0AAJ6YV66</accession>
<feature type="region of interest" description="Disordered" evidence="1">
    <location>
        <begin position="249"/>
        <end position="300"/>
    </location>
</feature>
<dbReference type="PANTHER" id="PTHR21223:SF2">
    <property type="entry name" value="CBY1-INTERACTING BAR DOMAIN-CONTAINING PROTEIN HOMOLOG"/>
    <property type="match status" value="1"/>
</dbReference>
<dbReference type="PANTHER" id="PTHR21223">
    <property type="entry name" value="CBY1-INTERACTING BAR DOMAIN-CONTAINING PROTEIN HOMOLOG"/>
    <property type="match status" value="1"/>
</dbReference>
<dbReference type="GO" id="GO:0035869">
    <property type="term" value="C:ciliary transition zone"/>
    <property type="evidence" value="ECO:0007669"/>
    <property type="project" value="TreeGrafter"/>
</dbReference>
<dbReference type="GO" id="GO:0060271">
    <property type="term" value="P:cilium assembly"/>
    <property type="evidence" value="ECO:0007669"/>
    <property type="project" value="TreeGrafter"/>
</dbReference>
<dbReference type="AlphaFoldDB" id="A0AAJ6YV66"/>
<dbReference type="Gene3D" id="1.20.1270.60">
    <property type="entry name" value="Arfaptin homology (AH) domain/BAR domain"/>
    <property type="match status" value="1"/>
</dbReference>
<dbReference type="KEGG" id="csol:105367816"/>
<evidence type="ECO:0000256" key="1">
    <source>
        <dbReference type="SAM" id="MobiDB-lite"/>
    </source>
</evidence>
<dbReference type="GeneID" id="105367816"/>
<sequence length="300" mass="34388">MFAAYTRKAARLRDKNDEVAKTIQTYANSEEINRSMSTCLVNFANTLSMIGDYRDAEVQRLNSKVIGPLSQYQNACKRAKDNVKSIFTARDEELKRKRLLDKIRDENPKNQQKISQAKSNLMKATVEVSRVVKGLEEQIDSFEKQKLHDLKKILLNFVTVQLSFHAKALELFTKAYQDVAEINEAQDLQDYQITRREINGEFRGLMKSSESFTKLSSIKRSGFRQAHSLMNLHNQFSPSPAILRKQKLNRTTESLDSSKTGHTNSSDSVQVEEFDESSEESEESSSIEEKKSVRSRLKTM</sequence>
<protein>
    <submittedName>
        <fullName evidence="3">Protein FAM92A1 isoform X1</fullName>
    </submittedName>
</protein>
<dbReference type="Pfam" id="PF06730">
    <property type="entry name" value="FAM92"/>
    <property type="match status" value="1"/>
</dbReference>
<proteinExistence type="predicted"/>
<evidence type="ECO:0000313" key="2">
    <source>
        <dbReference type="Proteomes" id="UP000695007"/>
    </source>
</evidence>
<feature type="compositionally biased region" description="Acidic residues" evidence="1">
    <location>
        <begin position="270"/>
        <end position="286"/>
    </location>
</feature>
<reference evidence="3" key="1">
    <citation type="submission" date="2025-08" db="UniProtKB">
        <authorList>
            <consortium name="RefSeq"/>
        </authorList>
    </citation>
    <scope>IDENTIFICATION</scope>
</reference>
<organism evidence="2 3">
    <name type="scientific">Ceratosolen solmsi marchali</name>
    <dbReference type="NCBI Taxonomy" id="326594"/>
    <lineage>
        <taxon>Eukaryota</taxon>
        <taxon>Metazoa</taxon>
        <taxon>Ecdysozoa</taxon>
        <taxon>Arthropoda</taxon>
        <taxon>Hexapoda</taxon>
        <taxon>Insecta</taxon>
        <taxon>Pterygota</taxon>
        <taxon>Neoptera</taxon>
        <taxon>Endopterygota</taxon>
        <taxon>Hymenoptera</taxon>
        <taxon>Apocrita</taxon>
        <taxon>Proctotrupomorpha</taxon>
        <taxon>Chalcidoidea</taxon>
        <taxon>Agaonidae</taxon>
        <taxon>Agaoninae</taxon>
        <taxon>Ceratosolen</taxon>
    </lineage>
</organism>
<keyword evidence="2" id="KW-1185">Reference proteome</keyword>
<gene>
    <name evidence="3" type="primary">LOC105367816</name>
</gene>
<name>A0AAJ6YV66_9HYME</name>
<evidence type="ECO:0000313" key="3">
    <source>
        <dbReference type="RefSeq" id="XP_011504931.1"/>
    </source>
</evidence>
<dbReference type="GO" id="GO:0036064">
    <property type="term" value="C:ciliary basal body"/>
    <property type="evidence" value="ECO:0007669"/>
    <property type="project" value="TreeGrafter"/>
</dbReference>
<dbReference type="CTD" id="34654"/>